<evidence type="ECO:0000256" key="9">
    <source>
        <dbReference type="ARBA" id="ARBA00023328"/>
    </source>
</evidence>
<dbReference type="GO" id="GO:0032133">
    <property type="term" value="C:chromosome passenger complex"/>
    <property type="evidence" value="ECO:0007669"/>
    <property type="project" value="TreeGrafter"/>
</dbReference>
<feature type="compositionally biased region" description="Basic residues" evidence="11">
    <location>
        <begin position="134"/>
        <end position="144"/>
    </location>
</feature>
<evidence type="ECO:0000256" key="2">
    <source>
        <dbReference type="ARBA" id="ARBA00004584"/>
    </source>
</evidence>
<comment type="similarity">
    <text evidence="3">Belongs to the borealin family.</text>
</comment>
<evidence type="ECO:0000256" key="1">
    <source>
        <dbReference type="ARBA" id="ARBA00004123"/>
    </source>
</evidence>
<keyword evidence="5" id="KW-0132">Cell division</keyword>
<proteinExistence type="inferred from homology"/>
<reference evidence="16" key="1">
    <citation type="submission" date="2012-12" db="EMBL/GenBank/DDBJ databases">
        <authorList>
            <person name="Hellsten U."/>
            <person name="Grimwood J."/>
            <person name="Chapman J.A."/>
            <person name="Shapiro H."/>
            <person name="Aerts A."/>
            <person name="Otillar R.P."/>
            <person name="Terry A.Y."/>
            <person name="Boore J.L."/>
            <person name="Simakov O."/>
            <person name="Marletaz F."/>
            <person name="Cho S.-J."/>
            <person name="Edsinger-Gonzales E."/>
            <person name="Havlak P."/>
            <person name="Kuo D.-H."/>
            <person name="Larsson T."/>
            <person name="Lv J."/>
            <person name="Arendt D."/>
            <person name="Savage R."/>
            <person name="Osoegawa K."/>
            <person name="de Jong P."/>
            <person name="Lindberg D.R."/>
            <person name="Seaver E.C."/>
            <person name="Weisblat D.A."/>
            <person name="Putnam N.H."/>
            <person name="Grigoriev I.V."/>
            <person name="Rokhsar D.S."/>
        </authorList>
    </citation>
    <scope>NUCLEOTIDE SEQUENCE</scope>
    <source>
        <strain evidence="16">I ESC-2004</strain>
    </source>
</reference>
<dbReference type="HOGENOM" id="CLU_1148126_0_0_1"/>
<dbReference type="InterPro" id="IPR018867">
    <property type="entry name" value="Cell_div_borealin"/>
</dbReference>
<evidence type="ECO:0000256" key="7">
    <source>
        <dbReference type="ARBA" id="ARBA00023242"/>
    </source>
</evidence>
<sequence>MPRRRATVNTTRRLKENKVDLSDVEEEIRKEKLQILIADFDNQVEEKLERYSEMEKQAAIKIDSAYAMELCKIPKHIRTMKLTDFIAAGGTIDGVAMQKAAELLADLDTTSSAPLGSIEEENQDPSAEEETVKPKAKRGKRRRAVAPPSTARGLRSMRMMQTPGNGPLAKSTWATPMVTPKFNPNLPRTPENVRDALPGEEITMSLNGSPVRTDTKRVQSLEEKLAALEKQLSSFVKLPNSD</sequence>
<evidence type="ECO:0000256" key="3">
    <source>
        <dbReference type="ARBA" id="ARBA00009914"/>
    </source>
</evidence>
<keyword evidence="7" id="KW-0539">Nucleus</keyword>
<keyword evidence="9" id="KW-0137">Centromere</keyword>
<feature type="region of interest" description="Disordered" evidence="11">
    <location>
        <begin position="112"/>
        <end position="159"/>
    </location>
</feature>
<dbReference type="GO" id="GO:0000070">
    <property type="term" value="P:mitotic sister chromatid segregation"/>
    <property type="evidence" value="ECO:0007669"/>
    <property type="project" value="TreeGrafter"/>
</dbReference>
<feature type="compositionally biased region" description="Acidic residues" evidence="11">
    <location>
        <begin position="118"/>
        <end position="129"/>
    </location>
</feature>
<dbReference type="AlphaFoldDB" id="R7UZU4"/>
<evidence type="ECO:0000256" key="5">
    <source>
        <dbReference type="ARBA" id="ARBA00022618"/>
    </source>
</evidence>
<organism evidence="14">
    <name type="scientific">Capitella teleta</name>
    <name type="common">Polychaete worm</name>
    <dbReference type="NCBI Taxonomy" id="283909"/>
    <lineage>
        <taxon>Eukaryota</taxon>
        <taxon>Metazoa</taxon>
        <taxon>Spiralia</taxon>
        <taxon>Lophotrochozoa</taxon>
        <taxon>Annelida</taxon>
        <taxon>Polychaeta</taxon>
        <taxon>Sedentaria</taxon>
        <taxon>Scolecida</taxon>
        <taxon>Capitellidae</taxon>
        <taxon>Capitella</taxon>
    </lineage>
</organism>
<gene>
    <name evidence="14" type="ORF">CAPTEDRAFT_225729</name>
</gene>
<evidence type="ECO:0000259" key="12">
    <source>
        <dbReference type="Pfam" id="PF10444"/>
    </source>
</evidence>
<accession>R7UZU4</accession>
<dbReference type="GO" id="GO:0051233">
    <property type="term" value="C:spindle midzone"/>
    <property type="evidence" value="ECO:0007669"/>
    <property type="project" value="TreeGrafter"/>
</dbReference>
<dbReference type="Pfam" id="PF10512">
    <property type="entry name" value="Borealin"/>
    <property type="match status" value="1"/>
</dbReference>
<keyword evidence="10" id="KW-0175">Coiled coil</keyword>
<keyword evidence="8" id="KW-0131">Cell cycle</keyword>
<evidence type="ECO:0000313" key="14">
    <source>
        <dbReference type="EMBL" id="ELU08961.1"/>
    </source>
</evidence>
<comment type="subcellular location">
    <subcellularLocation>
        <location evidence="2">Chromosome</location>
        <location evidence="2">Centromere</location>
    </subcellularLocation>
    <subcellularLocation>
        <location evidence="1">Nucleus</location>
    </subcellularLocation>
</comment>
<feature type="domain" description="Borealin C-terminal" evidence="13">
    <location>
        <begin position="158"/>
        <end position="215"/>
    </location>
</feature>
<dbReference type="OMA" id="DMNWLEY"/>
<evidence type="ECO:0000256" key="11">
    <source>
        <dbReference type="SAM" id="MobiDB-lite"/>
    </source>
</evidence>
<dbReference type="EnsemblMetazoa" id="CapteT225729">
    <property type="protein sequence ID" value="CapteP225729"/>
    <property type="gene ID" value="CapteG225729"/>
</dbReference>
<dbReference type="GO" id="GO:0000775">
    <property type="term" value="C:chromosome, centromeric region"/>
    <property type="evidence" value="ECO:0007669"/>
    <property type="project" value="UniProtKB-SubCell"/>
</dbReference>
<dbReference type="OrthoDB" id="6360905at2759"/>
<dbReference type="PANTHER" id="PTHR16040:SF7">
    <property type="entry name" value="AUSTRALIN, ISOFORM A-RELATED"/>
    <property type="match status" value="1"/>
</dbReference>
<keyword evidence="4" id="KW-0158">Chromosome</keyword>
<evidence type="ECO:0000259" key="13">
    <source>
        <dbReference type="Pfam" id="PF10512"/>
    </source>
</evidence>
<dbReference type="EMBL" id="AMQN01001056">
    <property type="status" value="NOT_ANNOTATED_CDS"/>
    <property type="molecule type" value="Genomic_DNA"/>
</dbReference>
<feature type="domain" description="Borealin N-terminal" evidence="12">
    <location>
        <begin position="32"/>
        <end position="87"/>
    </location>
</feature>
<reference evidence="15" key="3">
    <citation type="submission" date="2015-06" db="UniProtKB">
        <authorList>
            <consortium name="EnsemblMetazoa"/>
        </authorList>
    </citation>
    <scope>IDENTIFICATION</scope>
</reference>
<dbReference type="Pfam" id="PF10444">
    <property type="entry name" value="Nbl1_Borealin_N"/>
    <property type="match status" value="1"/>
</dbReference>
<dbReference type="GO" id="GO:0051301">
    <property type="term" value="P:cell division"/>
    <property type="evidence" value="ECO:0007669"/>
    <property type="project" value="UniProtKB-KW"/>
</dbReference>
<evidence type="ECO:0000256" key="10">
    <source>
        <dbReference type="SAM" id="Coils"/>
    </source>
</evidence>
<evidence type="ECO:0000256" key="8">
    <source>
        <dbReference type="ARBA" id="ARBA00023306"/>
    </source>
</evidence>
<evidence type="ECO:0000313" key="16">
    <source>
        <dbReference type="Proteomes" id="UP000014760"/>
    </source>
</evidence>
<reference evidence="14 16" key="2">
    <citation type="journal article" date="2013" name="Nature">
        <title>Insights into bilaterian evolution from three spiralian genomes.</title>
        <authorList>
            <person name="Simakov O."/>
            <person name="Marletaz F."/>
            <person name="Cho S.J."/>
            <person name="Edsinger-Gonzales E."/>
            <person name="Havlak P."/>
            <person name="Hellsten U."/>
            <person name="Kuo D.H."/>
            <person name="Larsson T."/>
            <person name="Lv J."/>
            <person name="Arendt D."/>
            <person name="Savage R."/>
            <person name="Osoegawa K."/>
            <person name="de Jong P."/>
            <person name="Grimwood J."/>
            <person name="Chapman J.A."/>
            <person name="Shapiro H."/>
            <person name="Aerts A."/>
            <person name="Otillar R.P."/>
            <person name="Terry A.Y."/>
            <person name="Boore J.L."/>
            <person name="Grigoriev I.V."/>
            <person name="Lindberg D.R."/>
            <person name="Seaver E.C."/>
            <person name="Weisblat D.A."/>
            <person name="Putnam N.H."/>
            <person name="Rokhsar D.S."/>
        </authorList>
    </citation>
    <scope>NUCLEOTIDE SEQUENCE</scope>
    <source>
        <strain evidence="14 16">I ESC-2004</strain>
    </source>
</reference>
<dbReference type="GO" id="GO:0005634">
    <property type="term" value="C:nucleus"/>
    <property type="evidence" value="ECO:0007669"/>
    <property type="project" value="UniProtKB-SubCell"/>
</dbReference>
<evidence type="ECO:0000313" key="15">
    <source>
        <dbReference type="EnsemblMetazoa" id="CapteP225729"/>
    </source>
</evidence>
<feature type="coiled-coil region" evidence="10">
    <location>
        <begin position="14"/>
        <end position="57"/>
    </location>
</feature>
<evidence type="ECO:0000256" key="4">
    <source>
        <dbReference type="ARBA" id="ARBA00022454"/>
    </source>
</evidence>
<dbReference type="Gene3D" id="6.10.250.1900">
    <property type="match status" value="1"/>
</dbReference>
<evidence type="ECO:0000256" key="6">
    <source>
        <dbReference type="ARBA" id="ARBA00022776"/>
    </source>
</evidence>
<name>R7UZU4_CAPTE</name>
<protein>
    <submittedName>
        <fullName evidence="14 15">Uncharacterized protein</fullName>
    </submittedName>
</protein>
<dbReference type="InterPro" id="IPR018851">
    <property type="entry name" value="Borealin_N"/>
</dbReference>
<dbReference type="EMBL" id="KB298688">
    <property type="protein sequence ID" value="ELU08961.1"/>
    <property type="molecule type" value="Genomic_DNA"/>
</dbReference>
<dbReference type="STRING" id="283909.R7UZU4"/>
<dbReference type="PANTHER" id="PTHR16040">
    <property type="entry name" value="AUSTRALIN, ISOFORM A-RELATED"/>
    <property type="match status" value="1"/>
</dbReference>
<dbReference type="Proteomes" id="UP000014760">
    <property type="component" value="Unassembled WGS sequence"/>
</dbReference>
<keyword evidence="6" id="KW-0498">Mitosis</keyword>
<keyword evidence="16" id="KW-1185">Reference proteome</keyword>
<feature type="coiled-coil region" evidence="10">
    <location>
        <begin position="211"/>
        <end position="238"/>
    </location>
</feature>
<dbReference type="InterPro" id="IPR046466">
    <property type="entry name" value="Borealin_C"/>
</dbReference>